<feature type="region of interest" description="Disordered" evidence="1">
    <location>
        <begin position="153"/>
        <end position="238"/>
    </location>
</feature>
<evidence type="ECO:0000256" key="1">
    <source>
        <dbReference type="SAM" id="MobiDB-lite"/>
    </source>
</evidence>
<dbReference type="AlphaFoldDB" id="A0AAD4XJW5"/>
<dbReference type="InterPro" id="IPR039923">
    <property type="entry name" value="Protodermal_1"/>
</dbReference>
<accession>A0AAD4XJW5</accession>
<name>A0AAD4XJW5_9MAGN</name>
<keyword evidence="2" id="KW-0732">Signal</keyword>
<reference evidence="3" key="1">
    <citation type="submission" date="2022-04" db="EMBL/GenBank/DDBJ databases">
        <title>A functionally conserved STORR gene fusion in Papaver species that diverged 16.8 million years ago.</title>
        <authorList>
            <person name="Catania T."/>
        </authorList>
    </citation>
    <scope>NUCLEOTIDE SEQUENCE</scope>
    <source>
        <strain evidence="3">S-188037</strain>
    </source>
</reference>
<dbReference type="PANTHER" id="PTHR33210:SF24">
    <property type="entry name" value="POLLEN OLE E 1 ALLERGEN AND EXTENSIN FAMILY PROTEIN"/>
    <property type="match status" value="1"/>
</dbReference>
<dbReference type="Pfam" id="PF01190">
    <property type="entry name" value="Pollen_Ole_e_1"/>
    <property type="match status" value="1"/>
</dbReference>
<feature type="compositionally biased region" description="Pro residues" evidence="1">
    <location>
        <begin position="187"/>
        <end position="209"/>
    </location>
</feature>
<dbReference type="PANTHER" id="PTHR33210">
    <property type="entry name" value="PROTODERMAL FACTOR 1"/>
    <property type="match status" value="1"/>
</dbReference>
<feature type="chain" id="PRO_5042135352" evidence="2">
    <location>
        <begin position="37"/>
        <end position="371"/>
    </location>
</feature>
<organism evidence="3 4">
    <name type="scientific">Papaver atlanticum</name>
    <dbReference type="NCBI Taxonomy" id="357466"/>
    <lineage>
        <taxon>Eukaryota</taxon>
        <taxon>Viridiplantae</taxon>
        <taxon>Streptophyta</taxon>
        <taxon>Embryophyta</taxon>
        <taxon>Tracheophyta</taxon>
        <taxon>Spermatophyta</taxon>
        <taxon>Magnoliopsida</taxon>
        <taxon>Ranunculales</taxon>
        <taxon>Papaveraceae</taxon>
        <taxon>Papaveroideae</taxon>
        <taxon>Papaver</taxon>
    </lineage>
</organism>
<dbReference type="EMBL" id="JAJJMB010008870">
    <property type="protein sequence ID" value="KAI3919815.1"/>
    <property type="molecule type" value="Genomic_DNA"/>
</dbReference>
<proteinExistence type="predicted"/>
<feature type="signal peptide" evidence="2">
    <location>
        <begin position="1"/>
        <end position="36"/>
    </location>
</feature>
<evidence type="ECO:0000313" key="4">
    <source>
        <dbReference type="Proteomes" id="UP001202328"/>
    </source>
</evidence>
<feature type="compositionally biased region" description="Pro residues" evidence="1">
    <location>
        <begin position="221"/>
        <end position="238"/>
    </location>
</feature>
<keyword evidence="4" id="KW-1185">Reference proteome</keyword>
<sequence length="371" mass="39072">MAYYNYLCPNNSKFLMTKFSLVVVLLASVAVYETVGDAMVTGTVFCDQCKDGERSLFDYPLSGMKVAVTCSGSDGQVTMMKEETTNLVGSYSMSFEGNPKLIGCYAHLVGSSDASSGCGAAAGPAQSLRLVFSMFNMEMYDVDSLLAQPSKPMSFCSTSNTTSPPSPPTTSPLPGSGGAGGGSGTTPPIPPVPSPPIAKIPPPTTPNPLPGSGSDGGRPALPLPHAPSPPPTARLPPLPFLQDSACPYGEWTKAGHKCHWNVVGPDTKVAVAFGLIAAGRYGTDMTLWKGLQGKGDVYRTLLREGITALLNSYNSHQFRYPTISVVERMNSALMGSTRKALQIALRFKRANSGLASNNNTAVRCNLTPCKN</sequence>
<evidence type="ECO:0000313" key="3">
    <source>
        <dbReference type="EMBL" id="KAI3919815.1"/>
    </source>
</evidence>
<comment type="caution">
    <text evidence="3">The sequence shown here is derived from an EMBL/GenBank/DDBJ whole genome shotgun (WGS) entry which is preliminary data.</text>
</comment>
<gene>
    <name evidence="3" type="ORF">MKW98_001071</name>
</gene>
<feature type="compositionally biased region" description="Gly residues" evidence="1">
    <location>
        <begin position="175"/>
        <end position="184"/>
    </location>
</feature>
<protein>
    <submittedName>
        <fullName evidence="3">Uncharacterized protein</fullName>
    </submittedName>
</protein>
<evidence type="ECO:0000256" key="2">
    <source>
        <dbReference type="SAM" id="SignalP"/>
    </source>
</evidence>
<dbReference type="Proteomes" id="UP001202328">
    <property type="component" value="Unassembled WGS sequence"/>
</dbReference>